<accession>A0AA39SNP9</accession>
<gene>
    <name evidence="2" type="ORF">LWI29_013653</name>
</gene>
<sequence length="231" mass="25264">MNANTETAIEISKMNKKLESLTSYIESMGFPKAGVKMLGRQEASSSDQLNDSGGFNDMNEGQEQKEVQAMGFQGQGNNPYSNANNNNNTLNHNLGTKKEETIKVDIVKERLKVDTHKEETNGEEINGSFLIPISVGDSDLLRGVLDLGASINMMHLSIYMKLGLEGLKPTKMKLLLADQTSRTPQGELNDVLILAGGVIIPTDFMVLTVEDKSNDNGKWQVVLGRPFMATA</sequence>
<reference evidence="2" key="2">
    <citation type="submission" date="2023-06" db="EMBL/GenBank/DDBJ databases">
        <authorList>
            <person name="Swenson N.G."/>
            <person name="Wegrzyn J.L."/>
            <person name="Mcevoy S.L."/>
        </authorList>
    </citation>
    <scope>NUCLEOTIDE SEQUENCE</scope>
    <source>
        <strain evidence="2">NS2018</strain>
        <tissue evidence="2">Leaf</tissue>
    </source>
</reference>
<dbReference type="Proteomes" id="UP001168877">
    <property type="component" value="Unassembled WGS sequence"/>
</dbReference>
<dbReference type="Gene3D" id="2.40.70.10">
    <property type="entry name" value="Acid Proteases"/>
    <property type="match status" value="1"/>
</dbReference>
<dbReference type="PANTHER" id="PTHR33067">
    <property type="entry name" value="RNA-DIRECTED DNA POLYMERASE-RELATED"/>
    <property type="match status" value="1"/>
</dbReference>
<dbReference type="EMBL" id="JAUESC010000202">
    <property type="protein sequence ID" value="KAK0593918.1"/>
    <property type="molecule type" value="Genomic_DNA"/>
</dbReference>
<dbReference type="CDD" id="cd00303">
    <property type="entry name" value="retropepsin_like"/>
    <property type="match status" value="1"/>
</dbReference>
<dbReference type="AlphaFoldDB" id="A0AA39SNP9"/>
<feature type="region of interest" description="Disordered" evidence="1">
    <location>
        <begin position="38"/>
        <end position="59"/>
    </location>
</feature>
<evidence type="ECO:0000313" key="2">
    <source>
        <dbReference type="EMBL" id="KAK0593918.1"/>
    </source>
</evidence>
<dbReference type="InterPro" id="IPR021109">
    <property type="entry name" value="Peptidase_aspartic_dom_sf"/>
</dbReference>
<dbReference type="PANTHER" id="PTHR33067:SF9">
    <property type="entry name" value="RNA-DIRECTED DNA POLYMERASE"/>
    <property type="match status" value="1"/>
</dbReference>
<comment type="caution">
    <text evidence="2">The sequence shown here is derived from an EMBL/GenBank/DDBJ whole genome shotgun (WGS) entry which is preliminary data.</text>
</comment>
<evidence type="ECO:0000313" key="3">
    <source>
        <dbReference type="Proteomes" id="UP001168877"/>
    </source>
</evidence>
<protein>
    <submittedName>
        <fullName evidence="2">Uncharacterized protein</fullName>
    </submittedName>
</protein>
<evidence type="ECO:0000256" key="1">
    <source>
        <dbReference type="SAM" id="MobiDB-lite"/>
    </source>
</evidence>
<reference evidence="2" key="1">
    <citation type="journal article" date="2022" name="Plant J.">
        <title>Strategies of tolerance reflected in two North American maple genomes.</title>
        <authorList>
            <person name="McEvoy S.L."/>
            <person name="Sezen U.U."/>
            <person name="Trouern-Trend A."/>
            <person name="McMahon S.M."/>
            <person name="Schaberg P.G."/>
            <person name="Yang J."/>
            <person name="Wegrzyn J.L."/>
            <person name="Swenson N.G."/>
        </authorList>
    </citation>
    <scope>NUCLEOTIDE SEQUENCE</scope>
    <source>
        <strain evidence="2">NS2018</strain>
    </source>
</reference>
<organism evidence="2 3">
    <name type="scientific">Acer saccharum</name>
    <name type="common">Sugar maple</name>
    <dbReference type="NCBI Taxonomy" id="4024"/>
    <lineage>
        <taxon>Eukaryota</taxon>
        <taxon>Viridiplantae</taxon>
        <taxon>Streptophyta</taxon>
        <taxon>Embryophyta</taxon>
        <taxon>Tracheophyta</taxon>
        <taxon>Spermatophyta</taxon>
        <taxon>Magnoliopsida</taxon>
        <taxon>eudicotyledons</taxon>
        <taxon>Gunneridae</taxon>
        <taxon>Pentapetalae</taxon>
        <taxon>rosids</taxon>
        <taxon>malvids</taxon>
        <taxon>Sapindales</taxon>
        <taxon>Sapindaceae</taxon>
        <taxon>Hippocastanoideae</taxon>
        <taxon>Acereae</taxon>
        <taxon>Acer</taxon>
    </lineage>
</organism>
<name>A0AA39SNP9_ACESA</name>
<feature type="compositionally biased region" description="Low complexity" evidence="1">
    <location>
        <begin position="77"/>
        <end position="93"/>
    </location>
</feature>
<feature type="compositionally biased region" description="Polar residues" evidence="1">
    <location>
        <begin position="42"/>
        <end position="53"/>
    </location>
</feature>
<proteinExistence type="predicted"/>
<feature type="region of interest" description="Disordered" evidence="1">
    <location>
        <begin position="72"/>
        <end position="93"/>
    </location>
</feature>
<keyword evidence="3" id="KW-1185">Reference proteome</keyword>